<keyword evidence="11" id="KW-1003">Cell membrane</keyword>
<evidence type="ECO:0000256" key="10">
    <source>
        <dbReference type="ARBA" id="ARBA00048639"/>
    </source>
</evidence>
<proteinExistence type="inferred from homology"/>
<dbReference type="NCBIfam" id="NF003652">
    <property type="entry name" value="PRK05286.2-5"/>
    <property type="match status" value="1"/>
</dbReference>
<accession>A0A9D1J722</accession>
<keyword evidence="7 11" id="KW-0665">Pyrimidine biosynthesis</keyword>
<dbReference type="AlphaFoldDB" id="A0A9D1J722"/>
<evidence type="ECO:0000256" key="3">
    <source>
        <dbReference type="ARBA" id="ARBA00005161"/>
    </source>
</evidence>
<dbReference type="GO" id="GO:0044205">
    <property type="term" value="P:'de novo' UMP biosynthetic process"/>
    <property type="evidence" value="ECO:0007669"/>
    <property type="project" value="UniProtKB-UniRule"/>
</dbReference>
<dbReference type="EC" id="1.3.5.2" evidence="11"/>
<dbReference type="PROSITE" id="PS00912">
    <property type="entry name" value="DHODEHASE_2"/>
    <property type="match status" value="1"/>
</dbReference>
<dbReference type="InterPro" id="IPR005719">
    <property type="entry name" value="Dihydroorotate_DH_2"/>
</dbReference>
<comment type="pathway">
    <text evidence="3 11">Pyrimidine metabolism; UMP biosynthesis via de novo pathway; orotate from (S)-dihydroorotate (quinone route): step 1/1.</text>
</comment>
<dbReference type="InterPro" id="IPR001295">
    <property type="entry name" value="Dihydroorotate_DH_CS"/>
</dbReference>
<evidence type="ECO:0000256" key="5">
    <source>
        <dbReference type="ARBA" id="ARBA00022630"/>
    </source>
</evidence>
<comment type="subunit">
    <text evidence="11">Monomer.</text>
</comment>
<comment type="cofactor">
    <cofactor evidence="11">
        <name>FMN</name>
        <dbReference type="ChEBI" id="CHEBI:58210"/>
    </cofactor>
    <text evidence="11">Binds 1 FMN per subunit.</text>
</comment>
<reference evidence="13" key="1">
    <citation type="submission" date="2020-10" db="EMBL/GenBank/DDBJ databases">
        <authorList>
            <person name="Gilroy R."/>
        </authorList>
    </citation>
    <scope>NUCLEOTIDE SEQUENCE</scope>
    <source>
        <strain evidence="13">ChiHjej13B12-12457</strain>
    </source>
</reference>
<reference evidence="13" key="2">
    <citation type="journal article" date="2021" name="PeerJ">
        <title>Extensive microbial diversity within the chicken gut microbiome revealed by metagenomics and culture.</title>
        <authorList>
            <person name="Gilroy R."/>
            <person name="Ravi A."/>
            <person name="Getino M."/>
            <person name="Pursley I."/>
            <person name="Horton D.L."/>
            <person name="Alikhan N.F."/>
            <person name="Baker D."/>
            <person name="Gharbi K."/>
            <person name="Hall N."/>
            <person name="Watson M."/>
            <person name="Adriaenssens E.M."/>
            <person name="Foster-Nyarko E."/>
            <person name="Jarju S."/>
            <person name="Secka A."/>
            <person name="Antonio M."/>
            <person name="Oren A."/>
            <person name="Chaudhuri R.R."/>
            <person name="La Ragione R."/>
            <person name="Hildebrand F."/>
            <person name="Pallen M.J."/>
        </authorList>
    </citation>
    <scope>NUCLEOTIDE SEQUENCE</scope>
    <source>
        <strain evidence="13">ChiHjej13B12-12457</strain>
    </source>
</reference>
<feature type="binding site" evidence="11">
    <location>
        <begin position="69"/>
        <end position="73"/>
    </location>
    <ligand>
        <name>FMN</name>
        <dbReference type="ChEBI" id="CHEBI:58210"/>
    </ligand>
</feature>
<feature type="binding site" evidence="11">
    <location>
        <position position="179"/>
    </location>
    <ligand>
        <name>substrate</name>
    </ligand>
</feature>
<dbReference type="GO" id="GO:0005737">
    <property type="term" value="C:cytoplasm"/>
    <property type="evidence" value="ECO:0007669"/>
    <property type="project" value="InterPro"/>
</dbReference>
<keyword evidence="5 11" id="KW-0285">Flavoprotein</keyword>
<dbReference type="InterPro" id="IPR005720">
    <property type="entry name" value="Dihydroorotate_DH_cat"/>
</dbReference>
<sequence>MYRLLIRRILFSFSPETAHHITFRLLQFLRYIPLSQSLIRAIFRVRDKEGELRREVFGLTFRNPVGLAAGLDKNGEFYNDMGNFGFSFVEIGSLTPEPQPGNPKPRSFRLVEDHALINRMGINNKGVKYAVAQLQKRVPNVIIGGNIAKASKTPNEDAYKDYERSFSLLYDYVDYFTVNVSCPNVKDLTVLQDVGYLSEIVDHLLTLRRYYDDYRPILLKISPDIPYEHVDRIVDLALSSGLDGIIATNTTNSRERLSTDPEKVKAIGNGGLSGQPLYEKSLAMVRHIHQKTGGILPIIGVGGIMTPEQAKEMLDAGASLIQIYSGFIYNGPGAVRKILKYLKSHK</sequence>
<dbReference type="GO" id="GO:0006207">
    <property type="term" value="P:'de novo' pyrimidine nucleobase biosynthetic process"/>
    <property type="evidence" value="ECO:0007669"/>
    <property type="project" value="UniProtKB-UniRule"/>
</dbReference>
<comment type="subcellular location">
    <subcellularLocation>
        <location evidence="11">Cell membrane</location>
        <topology evidence="11">Peripheral membrane protein</topology>
    </subcellularLocation>
    <subcellularLocation>
        <location evidence="2">Membrane</location>
    </subcellularLocation>
</comment>
<evidence type="ECO:0000256" key="4">
    <source>
        <dbReference type="ARBA" id="ARBA00005359"/>
    </source>
</evidence>
<dbReference type="PANTHER" id="PTHR48109:SF4">
    <property type="entry name" value="DIHYDROOROTATE DEHYDROGENASE (QUINONE), MITOCHONDRIAL"/>
    <property type="match status" value="1"/>
</dbReference>
<evidence type="ECO:0000256" key="9">
    <source>
        <dbReference type="ARBA" id="ARBA00023136"/>
    </source>
</evidence>
<evidence type="ECO:0000313" key="13">
    <source>
        <dbReference type="EMBL" id="HIR63158.1"/>
    </source>
</evidence>
<gene>
    <name evidence="11" type="primary">pyrD</name>
    <name evidence="13" type="ORF">IAC94_06530</name>
</gene>
<feature type="binding site" evidence="11">
    <location>
        <position position="248"/>
    </location>
    <ligand>
        <name>FMN</name>
        <dbReference type="ChEBI" id="CHEBI:58210"/>
    </ligand>
</feature>
<keyword evidence="8 11" id="KW-0560">Oxidoreductase</keyword>
<evidence type="ECO:0000259" key="12">
    <source>
        <dbReference type="Pfam" id="PF01180"/>
    </source>
</evidence>
<evidence type="ECO:0000256" key="11">
    <source>
        <dbReference type="HAMAP-Rule" id="MF_00225"/>
    </source>
</evidence>
<dbReference type="InterPro" id="IPR012135">
    <property type="entry name" value="Dihydroorotate_DH_1_2"/>
</dbReference>
<keyword evidence="9 11" id="KW-0472">Membrane</keyword>
<comment type="caution">
    <text evidence="11">Lacks conserved residue(s) required for the propagation of feature annotation.</text>
</comment>
<dbReference type="Pfam" id="PF01180">
    <property type="entry name" value="DHO_dh"/>
    <property type="match status" value="1"/>
</dbReference>
<feature type="binding site" evidence="11">
    <location>
        <position position="184"/>
    </location>
    <ligand>
        <name>substrate</name>
    </ligand>
</feature>
<feature type="binding site" evidence="11">
    <location>
        <position position="303"/>
    </location>
    <ligand>
        <name>FMN</name>
        <dbReference type="ChEBI" id="CHEBI:58210"/>
    </ligand>
</feature>
<feature type="binding site" evidence="11">
    <location>
        <position position="73"/>
    </location>
    <ligand>
        <name>substrate</name>
    </ligand>
</feature>
<dbReference type="PIRSF" id="PIRSF000164">
    <property type="entry name" value="DHO_oxidase"/>
    <property type="match status" value="1"/>
</dbReference>
<dbReference type="GO" id="GO:0106430">
    <property type="term" value="F:dihydroorotate dehydrogenase (quinone) activity"/>
    <property type="evidence" value="ECO:0007669"/>
    <property type="project" value="UniProtKB-EC"/>
</dbReference>
<feature type="binding site" evidence="11">
    <location>
        <begin position="249"/>
        <end position="250"/>
    </location>
    <ligand>
        <name>substrate</name>
    </ligand>
</feature>
<dbReference type="PROSITE" id="PS00911">
    <property type="entry name" value="DHODEHASE_1"/>
    <property type="match status" value="1"/>
</dbReference>
<dbReference type="NCBIfam" id="TIGR01036">
    <property type="entry name" value="pyrD_sub2"/>
    <property type="match status" value="1"/>
</dbReference>
<dbReference type="GO" id="GO:0005886">
    <property type="term" value="C:plasma membrane"/>
    <property type="evidence" value="ECO:0007669"/>
    <property type="project" value="UniProtKB-SubCell"/>
</dbReference>
<evidence type="ECO:0000256" key="6">
    <source>
        <dbReference type="ARBA" id="ARBA00022643"/>
    </source>
</evidence>
<dbReference type="PANTHER" id="PTHR48109">
    <property type="entry name" value="DIHYDROOROTATE DEHYDROGENASE (QUINONE), MITOCHONDRIAL-RELATED"/>
    <property type="match status" value="1"/>
</dbReference>
<feature type="binding site" evidence="11">
    <location>
        <position position="146"/>
    </location>
    <ligand>
        <name>FMN</name>
        <dbReference type="ChEBI" id="CHEBI:58210"/>
    </ligand>
</feature>
<dbReference type="CDD" id="cd04738">
    <property type="entry name" value="DHOD_2_like"/>
    <property type="match status" value="1"/>
</dbReference>
<dbReference type="InterPro" id="IPR050074">
    <property type="entry name" value="DHO_dehydrogenase"/>
</dbReference>
<feature type="active site" description="Nucleophile" evidence="11">
    <location>
        <position position="182"/>
    </location>
</feature>
<comment type="similarity">
    <text evidence="4 11">Belongs to the dihydroorotate dehydrogenase family. Type 2 subfamily.</text>
</comment>
<evidence type="ECO:0000256" key="2">
    <source>
        <dbReference type="ARBA" id="ARBA00004370"/>
    </source>
</evidence>
<protein>
    <recommendedName>
        <fullName evidence="11">Dihydroorotate dehydrogenase (quinone)</fullName>
        <ecNumber evidence="11">1.3.5.2</ecNumber>
    </recommendedName>
    <alternativeName>
        <fullName evidence="11">DHOdehase</fullName>
        <shortName evidence="11">DHOD</shortName>
        <shortName evidence="11">DHODase</shortName>
    </alternativeName>
    <alternativeName>
        <fullName evidence="11">Dihydroorotate oxidase</fullName>
    </alternativeName>
</protein>
<dbReference type="Gene3D" id="3.20.20.70">
    <property type="entry name" value="Aldolase class I"/>
    <property type="match status" value="1"/>
</dbReference>
<evidence type="ECO:0000256" key="7">
    <source>
        <dbReference type="ARBA" id="ARBA00022975"/>
    </source>
</evidence>
<comment type="catalytic activity">
    <reaction evidence="10 11">
        <text>(S)-dihydroorotate + a quinone = orotate + a quinol</text>
        <dbReference type="Rhea" id="RHEA:30187"/>
        <dbReference type="ChEBI" id="CHEBI:24646"/>
        <dbReference type="ChEBI" id="CHEBI:30839"/>
        <dbReference type="ChEBI" id="CHEBI:30864"/>
        <dbReference type="ChEBI" id="CHEBI:132124"/>
        <dbReference type="EC" id="1.3.5.2"/>
    </reaction>
</comment>
<feature type="binding site" evidence="11">
    <location>
        <position position="179"/>
    </location>
    <ligand>
        <name>FMN</name>
        <dbReference type="ChEBI" id="CHEBI:58210"/>
    </ligand>
</feature>
<dbReference type="InterPro" id="IPR013785">
    <property type="entry name" value="Aldolase_TIM"/>
</dbReference>
<name>A0A9D1J722_9BACT</name>
<organism evidence="13 14">
    <name type="scientific">Candidatus Coprenecus avistercoris</name>
    <dbReference type="NCBI Taxonomy" id="2840730"/>
    <lineage>
        <taxon>Bacteria</taxon>
        <taxon>Pseudomonadati</taxon>
        <taxon>Bacteroidota</taxon>
        <taxon>Bacteroidia</taxon>
        <taxon>Bacteroidales</taxon>
        <taxon>Rikenellaceae</taxon>
        <taxon>Rikenellaceae incertae sedis</taxon>
        <taxon>Candidatus Coprenecus</taxon>
    </lineage>
</organism>
<evidence type="ECO:0000313" key="14">
    <source>
        <dbReference type="Proteomes" id="UP000886744"/>
    </source>
</evidence>
<comment type="function">
    <text evidence="1 11">Catalyzes the conversion of dihydroorotate to orotate with quinone as electron acceptor.</text>
</comment>
<feature type="binding site" evidence="11">
    <location>
        <begin position="324"/>
        <end position="325"/>
    </location>
    <ligand>
        <name>FMN</name>
        <dbReference type="ChEBI" id="CHEBI:58210"/>
    </ligand>
</feature>
<feature type="binding site" evidence="11">
    <location>
        <position position="220"/>
    </location>
    <ligand>
        <name>FMN</name>
        <dbReference type="ChEBI" id="CHEBI:58210"/>
    </ligand>
</feature>
<feature type="binding site" evidence="11">
    <location>
        <position position="93"/>
    </location>
    <ligand>
        <name>FMN</name>
        <dbReference type="ChEBI" id="CHEBI:58210"/>
    </ligand>
</feature>
<dbReference type="Proteomes" id="UP000886744">
    <property type="component" value="Unassembled WGS sequence"/>
</dbReference>
<evidence type="ECO:0000256" key="8">
    <source>
        <dbReference type="ARBA" id="ARBA00023002"/>
    </source>
</evidence>
<keyword evidence="6 11" id="KW-0288">FMN</keyword>
<feature type="binding site" evidence="11">
    <location>
        <position position="274"/>
    </location>
    <ligand>
        <name>FMN</name>
        <dbReference type="ChEBI" id="CHEBI:58210"/>
    </ligand>
</feature>
<dbReference type="EMBL" id="DVHI01000079">
    <property type="protein sequence ID" value="HIR63158.1"/>
    <property type="molecule type" value="Genomic_DNA"/>
</dbReference>
<dbReference type="SUPFAM" id="SSF51395">
    <property type="entry name" value="FMN-linked oxidoreductases"/>
    <property type="match status" value="1"/>
</dbReference>
<evidence type="ECO:0000256" key="1">
    <source>
        <dbReference type="ARBA" id="ARBA00003125"/>
    </source>
</evidence>
<comment type="caution">
    <text evidence="13">The sequence shown here is derived from an EMBL/GenBank/DDBJ whole genome shotgun (WGS) entry which is preliminary data.</text>
</comment>
<dbReference type="HAMAP" id="MF_00225">
    <property type="entry name" value="DHO_dh_type2"/>
    <property type="match status" value="1"/>
</dbReference>
<feature type="domain" description="Dihydroorotate dehydrogenase catalytic" evidence="12">
    <location>
        <begin position="52"/>
        <end position="344"/>
    </location>
</feature>